<dbReference type="InterPro" id="IPR050333">
    <property type="entry name" value="SLRP"/>
</dbReference>
<dbReference type="FunFam" id="3.80.10.10:FF:001164">
    <property type="entry name" value="GH01279p"/>
    <property type="match status" value="1"/>
</dbReference>
<dbReference type="Pfam" id="PF13855">
    <property type="entry name" value="LRR_8"/>
    <property type="match status" value="8"/>
</dbReference>
<dbReference type="Pfam" id="PF13306">
    <property type="entry name" value="LRR_5"/>
    <property type="match status" value="1"/>
</dbReference>
<dbReference type="EMBL" id="CAXIEN010000046">
    <property type="protein sequence ID" value="CAL1270134.1"/>
    <property type="molecule type" value="Genomic_DNA"/>
</dbReference>
<dbReference type="Gene3D" id="3.80.10.10">
    <property type="entry name" value="Ribonuclease Inhibitor"/>
    <property type="match status" value="7"/>
</dbReference>
<dbReference type="SMART" id="SM00364">
    <property type="entry name" value="LRR_BAC"/>
    <property type="match status" value="10"/>
</dbReference>
<dbReference type="PROSITE" id="PS51450">
    <property type="entry name" value="LRR"/>
    <property type="match status" value="12"/>
</dbReference>
<dbReference type="PANTHER" id="PTHR45712:SF22">
    <property type="entry name" value="INSULIN-LIKE GROWTH FACTOR-BINDING PROTEIN COMPLEX ACID LABILE SUBUNIT"/>
    <property type="match status" value="1"/>
</dbReference>
<gene>
    <name evidence="4" type="ORF">LARSCL_LOCUS5124</name>
</gene>
<dbReference type="SUPFAM" id="SSF52058">
    <property type="entry name" value="L domain-like"/>
    <property type="match status" value="4"/>
</dbReference>
<organism evidence="4 5">
    <name type="scientific">Larinioides sclopetarius</name>
    <dbReference type="NCBI Taxonomy" id="280406"/>
    <lineage>
        <taxon>Eukaryota</taxon>
        <taxon>Metazoa</taxon>
        <taxon>Ecdysozoa</taxon>
        <taxon>Arthropoda</taxon>
        <taxon>Chelicerata</taxon>
        <taxon>Arachnida</taxon>
        <taxon>Araneae</taxon>
        <taxon>Araneomorphae</taxon>
        <taxon>Entelegynae</taxon>
        <taxon>Araneoidea</taxon>
        <taxon>Araneidae</taxon>
        <taxon>Larinioides</taxon>
    </lineage>
</organism>
<proteinExistence type="predicted"/>
<dbReference type="Proteomes" id="UP001497382">
    <property type="component" value="Unassembled WGS sequence"/>
</dbReference>
<comment type="caution">
    <text evidence="4">The sequence shown here is derived from an EMBL/GenBank/DDBJ whole genome shotgun (WGS) entry which is preliminary data.</text>
</comment>
<protein>
    <recommendedName>
        <fullName evidence="6">Chaoptin</fullName>
    </recommendedName>
</protein>
<keyword evidence="3" id="KW-0732">Signal</keyword>
<dbReference type="InterPro" id="IPR026906">
    <property type="entry name" value="LRR_5"/>
</dbReference>
<dbReference type="Pfam" id="PF00560">
    <property type="entry name" value="LRR_1"/>
    <property type="match status" value="1"/>
</dbReference>
<dbReference type="SMART" id="SM00365">
    <property type="entry name" value="LRR_SD22"/>
    <property type="match status" value="9"/>
</dbReference>
<evidence type="ECO:0000256" key="1">
    <source>
        <dbReference type="ARBA" id="ARBA00022614"/>
    </source>
</evidence>
<dbReference type="InterPro" id="IPR003591">
    <property type="entry name" value="Leu-rich_rpt_typical-subtyp"/>
</dbReference>
<evidence type="ECO:0008006" key="6">
    <source>
        <dbReference type="Google" id="ProtNLM"/>
    </source>
</evidence>
<evidence type="ECO:0000256" key="2">
    <source>
        <dbReference type="ARBA" id="ARBA00022737"/>
    </source>
</evidence>
<reference evidence="4 5" key="1">
    <citation type="submission" date="2024-04" db="EMBL/GenBank/DDBJ databases">
        <authorList>
            <person name="Rising A."/>
            <person name="Reimegard J."/>
            <person name="Sonavane S."/>
            <person name="Akerstrom W."/>
            <person name="Nylinder S."/>
            <person name="Hedman E."/>
            <person name="Kallberg Y."/>
        </authorList>
    </citation>
    <scope>NUCLEOTIDE SEQUENCE [LARGE SCALE GENOMIC DNA]</scope>
</reference>
<dbReference type="InterPro" id="IPR001611">
    <property type="entry name" value="Leu-rich_rpt"/>
</dbReference>
<dbReference type="SMART" id="SM00369">
    <property type="entry name" value="LRR_TYP"/>
    <property type="match status" value="33"/>
</dbReference>
<dbReference type="PANTHER" id="PTHR45712">
    <property type="entry name" value="AGAP008170-PA"/>
    <property type="match status" value="1"/>
</dbReference>
<dbReference type="InterPro" id="IPR032675">
    <property type="entry name" value="LRR_dom_sf"/>
</dbReference>
<sequence length="1247" mass="141097">MAVFLSALAIMILGLTEAGNNDICSFNRLCTCRKSHHEVICRGVPFSKFPTLSAGTIYQVTLIKSGIEALHNNLFEGTNVASLHLMQNNIKYIAPWTFSGLENILTTLDLSHNQLNQFPLAVLSSLSNLQWLNLQGNQIDDVHNFKWSQLNSRNILNSLFLGSNHITSIPEGTFTKLSNLNLLNIEGNLIHDVGSHSFPSSIRSLSLSNNILKKVPLHAIYTLKHLRFLYLSGNLFHKLPCPFHLSVPHLEKLELSNNMLTHIPECVFNGSFTIKELNLDFNFLRGLTARTFKSTKLERLILSNNRISIVHSDAFVGIETTLTTLDLSFNLMEIFPSAVNDLKSLLYLSLKSNLLKQLGKGDLHGCRRSLEVLDLSGNLFQQVPKKTLKPLSKLLRLSLQDNRIQKVYRDDFEGWGQTLTTLSLANNKMTYLSGGTFSHLSKLKELKLSFNNLMYLDQQVFLPLRKTLEVLDLTSSFSQYNHPVENFITNLDRLEWLQIDHNNISKMTVSSFHSLPKLHHLDISNNDMEEIPTDLFSATKHTYLSTVHISNNELESIKSRTFDSIPHLSTVVLFGNRISSIESFAFVNCSYLHTVVLSENGLTTIEASSFTNLTRLSNIYLQDNNLVSFSFDIITGDTSQLYLNLSNNALKDLDSSNNTQINSLKIRTLDLTNNRISVIPDSFFLSCSKYLLHMFLSKNKLSYLPSIVLPVLQVLHLSCNNLESLHESSFECCRSVQILMLDHNNISNVTDDSFSRMENLRILDLSYNSIYRLPETVFAVTQIEKLNLSRNNFMAVPIASLELVKGSLRHLDLSLNQIENISLDSFASLNKLQALNLSSNYISFLHEQSFHGLNYLVELDLSHNPLHKLLNESPLSSLVALRSLHLNNASLISVSTLPLPHLNVLNMRDNFLYNVSQHAFEKSRNVRQLDMAGNLLQDVPIHLWQRTRRLVSLDISRNPIEVLGVNSFSGLEKLQQLDISGLLLKRLNPRTLHGLRFLTTIKTDSYASVRSFRLQDLLSQAPALRKVTINVEESILSHQVQRAFGTKLRELVITGSNLQKILPDAFSGLSTHELTIRICNTMVNRFPDGLLRYLPDVRYLTLDLRNNQLTTMGPGVLAAVTRDGPDAYQTQHITGGVLLEDNPWNCSCELLWLGRWLRRWLRETFHVHMLSVEAALYVNAISRKATCTISGTNSSLAIVDLRWSDVDCEIVVSKATSLYRPITNILNQLLSVCWCFVYFAQNFIILN</sequence>
<evidence type="ECO:0000313" key="5">
    <source>
        <dbReference type="Proteomes" id="UP001497382"/>
    </source>
</evidence>
<keyword evidence="2" id="KW-0677">Repeat</keyword>
<keyword evidence="1" id="KW-0433">Leucine-rich repeat</keyword>
<dbReference type="AlphaFoldDB" id="A0AAV1ZF35"/>
<evidence type="ECO:0000313" key="4">
    <source>
        <dbReference type="EMBL" id="CAL1270134.1"/>
    </source>
</evidence>
<feature type="chain" id="PRO_5043965433" description="Chaoptin" evidence="3">
    <location>
        <begin position="19"/>
        <end position="1247"/>
    </location>
</feature>
<accession>A0AAV1ZF35</accession>
<name>A0AAV1ZF35_9ARAC</name>
<dbReference type="PRINTS" id="PR00019">
    <property type="entry name" value="LEURICHRPT"/>
</dbReference>
<keyword evidence="5" id="KW-1185">Reference proteome</keyword>
<feature type="signal peptide" evidence="3">
    <location>
        <begin position="1"/>
        <end position="18"/>
    </location>
</feature>
<evidence type="ECO:0000256" key="3">
    <source>
        <dbReference type="SAM" id="SignalP"/>
    </source>
</evidence>